<evidence type="ECO:0000256" key="1">
    <source>
        <dbReference type="SAM" id="MobiDB-lite"/>
    </source>
</evidence>
<accession>A0A8F0CBD8</accession>
<gene>
    <name evidence="2" type="ORF">A7S47_021145</name>
</gene>
<organism evidence="2">
    <name type="scientific">Salmonella enterica</name>
    <name type="common">Salmonella choleraesuis</name>
    <dbReference type="NCBI Taxonomy" id="28901"/>
    <lineage>
        <taxon>Bacteria</taxon>
        <taxon>Pseudomonadati</taxon>
        <taxon>Pseudomonadota</taxon>
        <taxon>Gammaproteobacteria</taxon>
        <taxon>Enterobacterales</taxon>
        <taxon>Enterobacteriaceae</taxon>
        <taxon>Salmonella</taxon>
    </lineage>
</organism>
<name>A0A8F0CBD8_SALER</name>
<evidence type="ECO:0000313" key="2">
    <source>
        <dbReference type="EMBL" id="QWJ41978.1"/>
    </source>
</evidence>
<feature type="region of interest" description="Disordered" evidence="1">
    <location>
        <begin position="1"/>
        <end position="33"/>
    </location>
</feature>
<protein>
    <submittedName>
        <fullName evidence="2">Uncharacterized protein</fullName>
    </submittedName>
</protein>
<dbReference type="AlphaFoldDB" id="A0A8F0CBD8"/>
<dbReference type="RefSeq" id="WP_001524425.1">
    <property type="nucleotide sequence ID" value="NZ_CP075127.1"/>
</dbReference>
<dbReference type="EMBL" id="CP075127">
    <property type="protein sequence ID" value="QWJ41978.1"/>
    <property type="molecule type" value="Genomic_DNA"/>
</dbReference>
<proteinExistence type="predicted"/>
<sequence>MYRFLSSIPPAVPGAEPLDDAPASPSGNASPDGAYATVLETYRGSGGAKKSAGIEEKEALTQG</sequence>
<reference evidence="2" key="1">
    <citation type="submission" date="2016-09" db="EMBL/GenBank/DDBJ databases">
        <authorList>
            <person name="Bell R."/>
        </authorList>
    </citation>
    <scope>NUCLEOTIDE SEQUENCE</scope>
    <source>
        <strain evidence="2">CFSAN044925</strain>
    </source>
</reference>
<reference evidence="2" key="2">
    <citation type="submission" date="2021-05" db="EMBL/GenBank/DDBJ databases">
        <title>Whole genome PacBio Sequel sequence of Salmonella enterica subsp. enterica.</title>
        <authorList>
            <person name="Hoffmann M."/>
            <person name="Balkey M."/>
            <person name="Luo Y."/>
        </authorList>
    </citation>
    <scope>NUCLEOTIDE SEQUENCE</scope>
    <source>
        <strain evidence="2">CFSAN044925</strain>
    </source>
</reference>